<comment type="caution">
    <text evidence="2">The sequence shown here is derived from an EMBL/GenBank/DDBJ whole genome shotgun (WGS) entry which is preliminary data.</text>
</comment>
<name>A0AAN8QBZ5_9TELE</name>
<dbReference type="Proteomes" id="UP001356427">
    <property type="component" value="Unassembled WGS sequence"/>
</dbReference>
<feature type="compositionally biased region" description="Basic and acidic residues" evidence="1">
    <location>
        <begin position="63"/>
        <end position="91"/>
    </location>
</feature>
<feature type="non-terminal residue" evidence="2">
    <location>
        <position position="181"/>
    </location>
</feature>
<dbReference type="EMBL" id="JAGTTL010000029">
    <property type="protein sequence ID" value="KAK6299375.1"/>
    <property type="molecule type" value="Genomic_DNA"/>
</dbReference>
<reference evidence="2 3" key="1">
    <citation type="submission" date="2021-04" db="EMBL/GenBank/DDBJ databases">
        <authorList>
            <person name="De Guttry C."/>
            <person name="Zahm M."/>
            <person name="Klopp C."/>
            <person name="Cabau C."/>
            <person name="Louis A."/>
            <person name="Berthelot C."/>
            <person name="Parey E."/>
            <person name="Roest Crollius H."/>
            <person name="Montfort J."/>
            <person name="Robinson-Rechavi M."/>
            <person name="Bucao C."/>
            <person name="Bouchez O."/>
            <person name="Gislard M."/>
            <person name="Lluch J."/>
            <person name="Milhes M."/>
            <person name="Lampietro C."/>
            <person name="Lopez Roques C."/>
            <person name="Donnadieu C."/>
            <person name="Braasch I."/>
            <person name="Desvignes T."/>
            <person name="Postlethwait J."/>
            <person name="Bobe J."/>
            <person name="Wedekind C."/>
            <person name="Guiguen Y."/>
        </authorList>
    </citation>
    <scope>NUCLEOTIDE SEQUENCE [LARGE SCALE GENOMIC DNA]</scope>
    <source>
        <strain evidence="2">Cs_M1</strain>
        <tissue evidence="2">Blood</tissue>
    </source>
</reference>
<organism evidence="2 3">
    <name type="scientific">Coregonus suidteri</name>
    <dbReference type="NCBI Taxonomy" id="861788"/>
    <lineage>
        <taxon>Eukaryota</taxon>
        <taxon>Metazoa</taxon>
        <taxon>Chordata</taxon>
        <taxon>Craniata</taxon>
        <taxon>Vertebrata</taxon>
        <taxon>Euteleostomi</taxon>
        <taxon>Actinopterygii</taxon>
        <taxon>Neopterygii</taxon>
        <taxon>Teleostei</taxon>
        <taxon>Protacanthopterygii</taxon>
        <taxon>Salmoniformes</taxon>
        <taxon>Salmonidae</taxon>
        <taxon>Coregoninae</taxon>
        <taxon>Coregonus</taxon>
    </lineage>
</organism>
<keyword evidence="3" id="KW-1185">Reference proteome</keyword>
<evidence type="ECO:0000313" key="2">
    <source>
        <dbReference type="EMBL" id="KAK6299375.1"/>
    </source>
</evidence>
<feature type="compositionally biased region" description="Polar residues" evidence="1">
    <location>
        <begin position="111"/>
        <end position="125"/>
    </location>
</feature>
<gene>
    <name evidence="2" type="ORF">J4Q44_G00308850</name>
</gene>
<dbReference type="AlphaFoldDB" id="A0AAN8QBZ5"/>
<feature type="compositionally biased region" description="Polar residues" evidence="1">
    <location>
        <begin position="45"/>
        <end position="54"/>
    </location>
</feature>
<feature type="compositionally biased region" description="Basic and acidic residues" evidence="1">
    <location>
        <begin position="126"/>
        <end position="137"/>
    </location>
</feature>
<evidence type="ECO:0000313" key="3">
    <source>
        <dbReference type="Proteomes" id="UP001356427"/>
    </source>
</evidence>
<feature type="compositionally biased region" description="Basic and acidic residues" evidence="1">
    <location>
        <begin position="24"/>
        <end position="37"/>
    </location>
</feature>
<sequence length="181" mass="20032">MTPPQGAGTGNFLFPAARLGPGAETKDAELQEGHQVEFRSVATAPMTSKKNTPTVPAAFPELSRTEGEDRKEERREKEGRDERETTTKCESDPVVVTPRAPKEEVAEETKSQSNMPLDSSAYSDPQTERLCHNHADEPEPVSVKRRGQHGATGDAVDQEITILVTHHDSIRVEEEEEEEEE</sequence>
<proteinExistence type="predicted"/>
<feature type="region of interest" description="Disordered" evidence="1">
    <location>
        <begin position="1"/>
        <end position="158"/>
    </location>
</feature>
<evidence type="ECO:0000256" key="1">
    <source>
        <dbReference type="SAM" id="MobiDB-lite"/>
    </source>
</evidence>
<accession>A0AAN8QBZ5</accession>
<feature type="compositionally biased region" description="Basic and acidic residues" evidence="1">
    <location>
        <begin position="100"/>
        <end position="110"/>
    </location>
</feature>
<protein>
    <submittedName>
        <fullName evidence="2">Uncharacterized protein</fullName>
    </submittedName>
</protein>